<keyword evidence="2" id="KW-1185">Reference proteome</keyword>
<evidence type="ECO:0000313" key="2">
    <source>
        <dbReference type="Proteomes" id="UP000268313"/>
    </source>
</evidence>
<dbReference type="AlphaFoldDB" id="A0A3A8KHA2"/>
<sequence length="72" mass="8083">MDDYWPLLAALYPYMSDRALARVVSHFVGLDYELVLNDIFGVNRKELPSAAVDAVRARLVAAGLEEWNKAES</sequence>
<gene>
    <name evidence="1" type="ORF">D7X32_18940</name>
</gene>
<dbReference type="EMBL" id="RAWE01000064">
    <property type="protein sequence ID" value="RKH01822.1"/>
    <property type="molecule type" value="Genomic_DNA"/>
</dbReference>
<protein>
    <submittedName>
        <fullName evidence="1">DUF3349 domain-containing protein</fullName>
    </submittedName>
</protein>
<accession>A0A3A8KHA2</accession>
<dbReference type="RefSeq" id="WP_120603963.1">
    <property type="nucleotide sequence ID" value="NZ_RAWE01000064.1"/>
</dbReference>
<proteinExistence type="predicted"/>
<evidence type="ECO:0000313" key="1">
    <source>
        <dbReference type="EMBL" id="RKH01822.1"/>
    </source>
</evidence>
<organism evidence="1 2">
    <name type="scientific">Corallococcus carmarthensis</name>
    <dbReference type="NCBI Taxonomy" id="2316728"/>
    <lineage>
        <taxon>Bacteria</taxon>
        <taxon>Pseudomonadati</taxon>
        <taxon>Myxococcota</taxon>
        <taxon>Myxococcia</taxon>
        <taxon>Myxococcales</taxon>
        <taxon>Cystobacterineae</taxon>
        <taxon>Myxococcaceae</taxon>
        <taxon>Corallococcus</taxon>
    </lineage>
</organism>
<name>A0A3A8KHA2_9BACT</name>
<reference evidence="2" key="1">
    <citation type="submission" date="2018-09" db="EMBL/GenBank/DDBJ databases">
        <authorList>
            <person name="Livingstone P.G."/>
            <person name="Whitworth D.E."/>
        </authorList>
    </citation>
    <scope>NUCLEOTIDE SEQUENCE [LARGE SCALE GENOMIC DNA]</scope>
    <source>
        <strain evidence="2">CA043D</strain>
    </source>
</reference>
<comment type="caution">
    <text evidence="1">The sequence shown here is derived from an EMBL/GenBank/DDBJ whole genome shotgun (WGS) entry which is preliminary data.</text>
</comment>
<dbReference type="Proteomes" id="UP000268313">
    <property type="component" value="Unassembled WGS sequence"/>
</dbReference>